<dbReference type="InterPro" id="IPR012336">
    <property type="entry name" value="Thioredoxin-like_fold"/>
</dbReference>
<dbReference type="AlphaFoldDB" id="A0A369M9E9"/>
<feature type="domain" description="Thioredoxin-like fold" evidence="1">
    <location>
        <begin position="48"/>
        <end position="120"/>
    </location>
</feature>
<sequence length="121" mass="12480">MSIFGSLFGKKDGGSHGGCCDMRIVEEPTCDCGGACDSASDSGDGTVVKVMGPGCKNCHQLHENALKAVERIGRPIKVEYVTDLAEVAAAGVMSTPALLVDGKVVSAGKVLSPAEIQKMLR</sequence>
<evidence type="ECO:0000313" key="3">
    <source>
        <dbReference type="Proteomes" id="UP000254000"/>
    </source>
</evidence>
<dbReference type="GeneID" id="78358369"/>
<name>A0A369M9E9_9ACTN</name>
<dbReference type="SUPFAM" id="SSF52833">
    <property type="entry name" value="Thioredoxin-like"/>
    <property type="match status" value="1"/>
</dbReference>
<evidence type="ECO:0000313" key="2">
    <source>
        <dbReference type="EMBL" id="RDB67125.1"/>
    </source>
</evidence>
<dbReference type="Pfam" id="PF13192">
    <property type="entry name" value="Thioredoxin_3"/>
    <property type="match status" value="1"/>
</dbReference>
<proteinExistence type="predicted"/>
<dbReference type="InterPro" id="IPR036249">
    <property type="entry name" value="Thioredoxin-like_sf"/>
</dbReference>
<dbReference type="RefSeq" id="WP_114568159.1">
    <property type="nucleotide sequence ID" value="NZ_CABMMS010000001.1"/>
</dbReference>
<evidence type="ECO:0000259" key="1">
    <source>
        <dbReference type="Pfam" id="PF13192"/>
    </source>
</evidence>
<dbReference type="Gene3D" id="3.40.30.10">
    <property type="entry name" value="Glutaredoxin"/>
    <property type="match status" value="1"/>
</dbReference>
<comment type="caution">
    <text evidence="2">The sequence shown here is derived from an EMBL/GenBank/DDBJ whole genome shotgun (WGS) entry which is preliminary data.</text>
</comment>
<reference evidence="2 3" key="1">
    <citation type="journal article" date="2018" name="Elife">
        <title>Discovery and characterization of a prevalent human gut bacterial enzyme sufficient for the inactivation of a family of plant toxins.</title>
        <authorList>
            <person name="Koppel N."/>
            <person name="Bisanz J.E."/>
            <person name="Pandelia M.E."/>
            <person name="Turnbaugh P.J."/>
            <person name="Balskus E.P."/>
        </authorList>
    </citation>
    <scope>NUCLEOTIDE SEQUENCE [LARGE SCALE GENOMIC DNA]</scope>
    <source>
        <strain evidence="2 3">3C</strain>
    </source>
</reference>
<dbReference type="NCBIfam" id="TIGR00412">
    <property type="entry name" value="redox_disulf_2"/>
    <property type="match status" value="1"/>
</dbReference>
<dbReference type="PANTHER" id="PTHR36450:SF1">
    <property type="entry name" value="THIOREDOXIN"/>
    <property type="match status" value="1"/>
</dbReference>
<dbReference type="OrthoDB" id="9800630at2"/>
<dbReference type="EMBL" id="PPTS01000001">
    <property type="protein sequence ID" value="RDB67125.1"/>
    <property type="molecule type" value="Genomic_DNA"/>
</dbReference>
<organism evidence="2 3">
    <name type="scientific">Gordonibacter pamelaeae</name>
    <dbReference type="NCBI Taxonomy" id="471189"/>
    <lineage>
        <taxon>Bacteria</taxon>
        <taxon>Bacillati</taxon>
        <taxon>Actinomycetota</taxon>
        <taxon>Coriobacteriia</taxon>
        <taxon>Eggerthellales</taxon>
        <taxon>Eggerthellaceae</taxon>
        <taxon>Gordonibacter</taxon>
    </lineage>
</organism>
<dbReference type="Proteomes" id="UP000254000">
    <property type="component" value="Unassembled WGS sequence"/>
</dbReference>
<accession>A0A369M9E9</accession>
<protein>
    <submittedName>
        <fullName evidence="2">Thioredoxin family protein</fullName>
    </submittedName>
</protein>
<keyword evidence="3" id="KW-1185">Reference proteome</keyword>
<gene>
    <name evidence="2" type="ORF">C1877_01395</name>
</gene>
<dbReference type="InterPro" id="IPR005243">
    <property type="entry name" value="THIRX-like_proc"/>
</dbReference>
<dbReference type="PANTHER" id="PTHR36450">
    <property type="entry name" value="THIOREDOXIN"/>
    <property type="match status" value="1"/>
</dbReference>